<dbReference type="Gene3D" id="3.40.30.10">
    <property type="entry name" value="Glutaredoxin"/>
    <property type="match status" value="1"/>
</dbReference>
<protein>
    <recommendedName>
        <fullName evidence="5">Glutathione S-transferase</fullName>
    </recommendedName>
</protein>
<dbReference type="CDD" id="cd00299">
    <property type="entry name" value="GST_C_family"/>
    <property type="match status" value="1"/>
</dbReference>
<dbReference type="SFLD" id="SFLDS00019">
    <property type="entry name" value="Glutathione_Transferase_(cytos"/>
    <property type="match status" value="1"/>
</dbReference>
<dbReference type="Pfam" id="PF13417">
    <property type="entry name" value="GST_N_3"/>
    <property type="match status" value="1"/>
</dbReference>
<dbReference type="SFLD" id="SFLDG00358">
    <property type="entry name" value="Main_(cytGST)"/>
    <property type="match status" value="1"/>
</dbReference>
<accession>A0A7X3LQZ4</accession>
<evidence type="ECO:0000259" key="1">
    <source>
        <dbReference type="PROSITE" id="PS50404"/>
    </source>
</evidence>
<dbReference type="Proteomes" id="UP000433101">
    <property type="component" value="Unassembled WGS sequence"/>
</dbReference>
<dbReference type="Pfam" id="PF13410">
    <property type="entry name" value="GST_C_2"/>
    <property type="match status" value="1"/>
</dbReference>
<reference evidence="3 4" key="1">
    <citation type="submission" date="2019-12" db="EMBL/GenBank/DDBJ databases">
        <authorList>
            <person name="Li M."/>
        </authorList>
    </citation>
    <scope>NUCLEOTIDE SEQUENCE [LARGE SCALE GENOMIC DNA]</scope>
    <source>
        <strain evidence="3 4">GBMRC 2046</strain>
    </source>
</reference>
<proteinExistence type="predicted"/>
<dbReference type="SUPFAM" id="SSF47616">
    <property type="entry name" value="GST C-terminal domain-like"/>
    <property type="match status" value="1"/>
</dbReference>
<dbReference type="RefSeq" id="WP_160773725.1">
    <property type="nucleotide sequence ID" value="NZ_WUMV01000001.1"/>
</dbReference>
<feature type="domain" description="GST N-terminal" evidence="1">
    <location>
        <begin position="2"/>
        <end position="78"/>
    </location>
</feature>
<evidence type="ECO:0008006" key="5">
    <source>
        <dbReference type="Google" id="ProtNLM"/>
    </source>
</evidence>
<evidence type="ECO:0000259" key="2">
    <source>
        <dbReference type="PROSITE" id="PS50405"/>
    </source>
</evidence>
<dbReference type="Gene3D" id="1.20.1050.10">
    <property type="match status" value="1"/>
</dbReference>
<organism evidence="3 4">
    <name type="scientific">Stappia sediminis</name>
    <dbReference type="NCBI Taxonomy" id="2692190"/>
    <lineage>
        <taxon>Bacteria</taxon>
        <taxon>Pseudomonadati</taxon>
        <taxon>Pseudomonadota</taxon>
        <taxon>Alphaproteobacteria</taxon>
        <taxon>Hyphomicrobiales</taxon>
        <taxon>Stappiaceae</taxon>
        <taxon>Stappia</taxon>
    </lineage>
</organism>
<evidence type="ECO:0000313" key="4">
    <source>
        <dbReference type="Proteomes" id="UP000433101"/>
    </source>
</evidence>
<dbReference type="InterPro" id="IPR040079">
    <property type="entry name" value="Glutathione_S-Trfase"/>
</dbReference>
<sequence length="214" mass="23217">MAELEIIGLPISTYVRAVRIAALEKGVTYTLVPAAPHSEPVNRISPAGRIPVMRHGDVELAESRAIAGYIDTVFDGPKLFPADPVEAAKAEQWISLTNTVLDPLFIRRYLFAYIFPKSENGALDRAAIDTAVEEMRPLFQAVDTALAATGYFAGSAPGFADWNLFTMLHYLRQMPESGEMLNASPNLLALHDRLAARESAKATLPPPPQEAASA</sequence>
<dbReference type="EMBL" id="WUMV01000001">
    <property type="protein sequence ID" value="MXN63470.1"/>
    <property type="molecule type" value="Genomic_DNA"/>
</dbReference>
<dbReference type="PANTHER" id="PTHR44051:SF8">
    <property type="entry name" value="GLUTATHIONE S-TRANSFERASE GSTA"/>
    <property type="match status" value="1"/>
</dbReference>
<evidence type="ECO:0000313" key="3">
    <source>
        <dbReference type="EMBL" id="MXN63470.1"/>
    </source>
</evidence>
<feature type="domain" description="GST C-terminal" evidence="2">
    <location>
        <begin position="83"/>
        <end position="214"/>
    </location>
</feature>
<keyword evidence="4" id="KW-1185">Reference proteome</keyword>
<dbReference type="InterPro" id="IPR036249">
    <property type="entry name" value="Thioredoxin-like_sf"/>
</dbReference>
<dbReference type="InterPro" id="IPR036282">
    <property type="entry name" value="Glutathione-S-Trfase_C_sf"/>
</dbReference>
<dbReference type="PROSITE" id="PS50405">
    <property type="entry name" value="GST_CTER"/>
    <property type="match status" value="1"/>
</dbReference>
<dbReference type="PANTHER" id="PTHR44051">
    <property type="entry name" value="GLUTATHIONE S-TRANSFERASE-RELATED"/>
    <property type="match status" value="1"/>
</dbReference>
<dbReference type="CDD" id="cd00570">
    <property type="entry name" value="GST_N_family"/>
    <property type="match status" value="1"/>
</dbReference>
<dbReference type="AlphaFoldDB" id="A0A7X3LQZ4"/>
<dbReference type="InterPro" id="IPR010987">
    <property type="entry name" value="Glutathione-S-Trfase_C-like"/>
</dbReference>
<dbReference type="InterPro" id="IPR004045">
    <property type="entry name" value="Glutathione_S-Trfase_N"/>
</dbReference>
<gene>
    <name evidence="3" type="ORF">GR183_01010</name>
</gene>
<dbReference type="PROSITE" id="PS50404">
    <property type="entry name" value="GST_NTER"/>
    <property type="match status" value="1"/>
</dbReference>
<comment type="caution">
    <text evidence="3">The sequence shown here is derived from an EMBL/GenBank/DDBJ whole genome shotgun (WGS) entry which is preliminary data.</text>
</comment>
<name>A0A7X3LQZ4_9HYPH</name>
<dbReference type="SUPFAM" id="SSF52833">
    <property type="entry name" value="Thioredoxin-like"/>
    <property type="match status" value="1"/>
</dbReference>